<dbReference type="GeneID" id="10277953"/>
<dbReference type="Proteomes" id="UP000007490">
    <property type="component" value="Chromosome"/>
</dbReference>
<dbReference type="AlphaFoldDB" id="F0T8I3"/>
<keyword evidence="2" id="KW-0472">Membrane</keyword>
<evidence type="ECO:0000256" key="2">
    <source>
        <dbReference type="SAM" id="Phobius"/>
    </source>
</evidence>
<evidence type="ECO:0008006" key="5">
    <source>
        <dbReference type="Google" id="ProtNLM"/>
    </source>
</evidence>
<dbReference type="eggNOG" id="arCOG12084">
    <property type="taxonomic scope" value="Archaea"/>
</dbReference>
<feature type="region of interest" description="Disordered" evidence="1">
    <location>
        <begin position="109"/>
        <end position="130"/>
    </location>
</feature>
<evidence type="ECO:0000313" key="3">
    <source>
        <dbReference type="EMBL" id="ADZ09734.1"/>
    </source>
</evidence>
<sequence length="130" mass="14145" precursor="true">MKAKGYIIILLVIVWVGIIALASAYMFPSTPKNNTVTLNDTNVSNNTTINTTSMIQNQSKKPVITETQAINTFKTSAGKYYGNNSRYVATLYHVQGKPYYSITIISKSNGTSENSQSAVNAVTGKLESPE</sequence>
<reference evidence="3 4" key="2">
    <citation type="journal article" date="2014" name="Int. J. Syst. Evol. Microbiol.">
        <title>Methanobacterium paludis sp. nov. and a novel strain of Methanobacterium lacus isolated from northern peatlands.</title>
        <authorList>
            <person name="Cadillo-Quiroz H."/>
            <person name="Brauer S.L."/>
            <person name="Goodson N."/>
            <person name="Yavitt J.B."/>
            <person name="Zinder S.H."/>
        </authorList>
    </citation>
    <scope>NUCLEOTIDE SEQUENCE [LARGE SCALE GENOMIC DNA]</scope>
    <source>
        <strain evidence="3 4">AL-21</strain>
    </source>
</reference>
<dbReference type="RefSeq" id="WP_013645085.1">
    <property type="nucleotide sequence ID" value="NC_015216.1"/>
</dbReference>
<proteinExistence type="predicted"/>
<gene>
    <name evidence="3" type="ordered locus">Metbo_1502</name>
</gene>
<dbReference type="HOGENOM" id="CLU_1933266_0_0_2"/>
<dbReference type="KEGG" id="mel:Metbo_1502"/>
<protein>
    <recommendedName>
        <fullName evidence="5">PepSY domain-containing protein</fullName>
    </recommendedName>
</protein>
<feature type="transmembrane region" description="Helical" evidence="2">
    <location>
        <begin position="7"/>
        <end position="27"/>
    </location>
</feature>
<accession>F0T8I3</accession>
<evidence type="ECO:0000313" key="4">
    <source>
        <dbReference type="Proteomes" id="UP000007490"/>
    </source>
</evidence>
<evidence type="ECO:0000256" key="1">
    <source>
        <dbReference type="SAM" id="MobiDB-lite"/>
    </source>
</evidence>
<feature type="compositionally biased region" description="Polar residues" evidence="1">
    <location>
        <begin position="109"/>
        <end position="120"/>
    </location>
</feature>
<reference evidence="4" key="1">
    <citation type="submission" date="2011-02" db="EMBL/GenBank/DDBJ databases">
        <title>Complete sequence of Methanobacterium sp. AL-21.</title>
        <authorList>
            <consortium name="US DOE Joint Genome Institute"/>
            <person name="Lucas S."/>
            <person name="Copeland A."/>
            <person name="Lapidus A."/>
            <person name="Cheng J.-F."/>
            <person name="Goodwin L."/>
            <person name="Pitluck S."/>
            <person name="Chertkov O."/>
            <person name="Detter J.C."/>
            <person name="Han C."/>
            <person name="Tapia R."/>
            <person name="Land M."/>
            <person name="Hauser L."/>
            <person name="Kyrpides N."/>
            <person name="Ivanova N."/>
            <person name="Mikhailova N."/>
            <person name="Pagani I."/>
            <person name="Cadillo-Quiroz H."/>
            <person name="Imachi H."/>
            <person name="Zinder S."/>
            <person name="Liu W."/>
            <person name="Woyke T."/>
        </authorList>
    </citation>
    <scope>NUCLEOTIDE SEQUENCE [LARGE SCALE GENOMIC DNA]</scope>
    <source>
        <strain evidence="4">AL-21</strain>
    </source>
</reference>
<name>F0T8I3_METLA</name>
<keyword evidence="2" id="KW-1133">Transmembrane helix</keyword>
<organism evidence="3 4">
    <name type="scientific">Methanobacterium lacus (strain AL-21)</name>
    <dbReference type="NCBI Taxonomy" id="877455"/>
    <lineage>
        <taxon>Archaea</taxon>
        <taxon>Methanobacteriati</taxon>
        <taxon>Methanobacteriota</taxon>
        <taxon>Methanomada group</taxon>
        <taxon>Methanobacteria</taxon>
        <taxon>Methanobacteriales</taxon>
        <taxon>Methanobacteriaceae</taxon>
        <taxon>Methanobacterium</taxon>
    </lineage>
</organism>
<keyword evidence="4" id="KW-1185">Reference proteome</keyword>
<dbReference type="EMBL" id="CP002551">
    <property type="protein sequence ID" value="ADZ09734.1"/>
    <property type="molecule type" value="Genomic_DNA"/>
</dbReference>
<keyword evidence="2" id="KW-0812">Transmembrane</keyword>